<keyword evidence="8 10" id="KW-1133">Transmembrane helix</keyword>
<evidence type="ECO:0000256" key="9">
    <source>
        <dbReference type="ARBA" id="ARBA00023012"/>
    </source>
</evidence>
<dbReference type="AlphaFoldDB" id="A0A0A0BPJ6"/>
<feature type="domain" description="Histidine kinase" evidence="11">
    <location>
        <begin position="155"/>
        <end position="370"/>
    </location>
</feature>
<evidence type="ECO:0000313" key="14">
    <source>
        <dbReference type="Proteomes" id="UP000029839"/>
    </source>
</evidence>
<protein>
    <recommendedName>
        <fullName evidence="3">histidine kinase</fullName>
        <ecNumber evidence="3">2.7.13.3</ecNumber>
    </recommendedName>
</protein>
<dbReference type="SUPFAM" id="SSF158472">
    <property type="entry name" value="HAMP domain-like"/>
    <property type="match status" value="1"/>
</dbReference>
<keyword evidence="14" id="KW-1185">Reference proteome</keyword>
<dbReference type="SUPFAM" id="SSF55874">
    <property type="entry name" value="ATPase domain of HSP90 chaperone/DNA topoisomerase II/histidine kinase"/>
    <property type="match status" value="1"/>
</dbReference>
<proteinExistence type="predicted"/>
<keyword evidence="9" id="KW-0902">Two-component regulatory system</keyword>
<evidence type="ECO:0000313" key="13">
    <source>
        <dbReference type="EMBL" id="KGM09587.1"/>
    </source>
</evidence>
<organism evidence="13 14">
    <name type="scientific">Cellulomonas carbonis T26</name>
    <dbReference type="NCBI Taxonomy" id="947969"/>
    <lineage>
        <taxon>Bacteria</taxon>
        <taxon>Bacillati</taxon>
        <taxon>Actinomycetota</taxon>
        <taxon>Actinomycetes</taxon>
        <taxon>Micrococcales</taxon>
        <taxon>Cellulomonadaceae</taxon>
        <taxon>Cellulomonas</taxon>
    </lineage>
</organism>
<evidence type="ECO:0000256" key="2">
    <source>
        <dbReference type="ARBA" id="ARBA00004236"/>
    </source>
</evidence>
<dbReference type="GO" id="GO:0005886">
    <property type="term" value="C:plasma membrane"/>
    <property type="evidence" value="ECO:0007669"/>
    <property type="project" value="UniProtKB-SubCell"/>
</dbReference>
<dbReference type="PANTHER" id="PTHR43711">
    <property type="entry name" value="TWO-COMPONENT HISTIDINE KINASE"/>
    <property type="match status" value="1"/>
</dbReference>
<dbReference type="InterPro" id="IPR004358">
    <property type="entry name" value="Sig_transdc_His_kin-like_C"/>
</dbReference>
<keyword evidence="5" id="KW-0808">Transferase</keyword>
<keyword evidence="7 13" id="KW-0418">Kinase</keyword>
<dbReference type="InterPro" id="IPR050736">
    <property type="entry name" value="Sensor_HK_Regulatory"/>
</dbReference>
<feature type="transmembrane region" description="Helical" evidence="10">
    <location>
        <begin position="72"/>
        <end position="92"/>
    </location>
</feature>
<dbReference type="OrthoDB" id="9757990at2"/>
<feature type="domain" description="HAMP" evidence="12">
    <location>
        <begin position="94"/>
        <end position="147"/>
    </location>
</feature>
<dbReference type="PROSITE" id="PS50885">
    <property type="entry name" value="HAMP"/>
    <property type="match status" value="1"/>
</dbReference>
<dbReference type="EMBL" id="AXCY01000087">
    <property type="protein sequence ID" value="KGM09587.1"/>
    <property type="molecule type" value="Genomic_DNA"/>
</dbReference>
<gene>
    <name evidence="13" type="ORF">N868_01370</name>
</gene>
<accession>A0A0A0BPJ6</accession>
<dbReference type="InterPro" id="IPR036097">
    <property type="entry name" value="HisK_dim/P_sf"/>
</dbReference>
<evidence type="ECO:0000256" key="1">
    <source>
        <dbReference type="ARBA" id="ARBA00000085"/>
    </source>
</evidence>
<dbReference type="Pfam" id="PF00512">
    <property type="entry name" value="HisKA"/>
    <property type="match status" value="1"/>
</dbReference>
<feature type="transmembrane region" description="Helical" evidence="10">
    <location>
        <begin position="12"/>
        <end position="38"/>
    </location>
</feature>
<dbReference type="Proteomes" id="UP000029839">
    <property type="component" value="Unassembled WGS sequence"/>
</dbReference>
<dbReference type="EC" id="2.7.13.3" evidence="3"/>
<comment type="subcellular location">
    <subcellularLocation>
        <location evidence="2">Cell membrane</location>
    </subcellularLocation>
</comment>
<keyword evidence="10" id="KW-0472">Membrane</keyword>
<evidence type="ECO:0000256" key="8">
    <source>
        <dbReference type="ARBA" id="ARBA00022989"/>
    </source>
</evidence>
<evidence type="ECO:0000256" key="4">
    <source>
        <dbReference type="ARBA" id="ARBA00022553"/>
    </source>
</evidence>
<evidence type="ECO:0000256" key="5">
    <source>
        <dbReference type="ARBA" id="ARBA00022679"/>
    </source>
</evidence>
<dbReference type="PANTHER" id="PTHR43711:SF1">
    <property type="entry name" value="HISTIDINE KINASE 1"/>
    <property type="match status" value="1"/>
</dbReference>
<dbReference type="SMART" id="SM00387">
    <property type="entry name" value="HATPase_c"/>
    <property type="match status" value="1"/>
</dbReference>
<evidence type="ECO:0000256" key="7">
    <source>
        <dbReference type="ARBA" id="ARBA00022777"/>
    </source>
</evidence>
<dbReference type="Gene3D" id="6.10.340.10">
    <property type="match status" value="1"/>
</dbReference>
<dbReference type="Pfam" id="PF02518">
    <property type="entry name" value="HATPase_c"/>
    <property type="match status" value="1"/>
</dbReference>
<reference evidence="13 14" key="2">
    <citation type="journal article" date="2015" name="Stand. Genomic Sci.">
        <title>Draft genome sequence of Cellulomonas carbonis T26(T) and comparative analysis of six Cellulomonas genomes.</title>
        <authorList>
            <person name="Zhuang W."/>
            <person name="Zhang S."/>
            <person name="Xia X."/>
            <person name="Wang G."/>
        </authorList>
    </citation>
    <scope>NUCLEOTIDE SEQUENCE [LARGE SCALE GENOMIC DNA]</scope>
    <source>
        <strain evidence="13 14">T26</strain>
    </source>
</reference>
<evidence type="ECO:0000256" key="3">
    <source>
        <dbReference type="ARBA" id="ARBA00012438"/>
    </source>
</evidence>
<dbReference type="SUPFAM" id="SSF47384">
    <property type="entry name" value="Homodimeric domain of signal transducing histidine kinase"/>
    <property type="match status" value="1"/>
</dbReference>
<dbReference type="FunFam" id="3.30.565.10:FF:000006">
    <property type="entry name" value="Sensor histidine kinase WalK"/>
    <property type="match status" value="1"/>
</dbReference>
<comment type="catalytic activity">
    <reaction evidence="1">
        <text>ATP + protein L-histidine = ADP + protein N-phospho-L-histidine.</text>
        <dbReference type="EC" id="2.7.13.3"/>
    </reaction>
</comment>
<keyword evidence="6 10" id="KW-0812">Transmembrane</keyword>
<evidence type="ECO:0000256" key="6">
    <source>
        <dbReference type="ARBA" id="ARBA00022692"/>
    </source>
</evidence>
<dbReference type="InterPro" id="IPR003594">
    <property type="entry name" value="HATPase_dom"/>
</dbReference>
<dbReference type="CDD" id="cd06225">
    <property type="entry name" value="HAMP"/>
    <property type="match status" value="1"/>
</dbReference>
<sequence>MSADRPAADWGLGARLLVALGAVLVTGGVTAWLVAAAVGPGLFHEHMLRAGAEEDDAVVVHAEQAFVDASTVSLALALGAAAAASAAVSVVLTRRIGRSLGAVSAAAARIGSGAYESRVPPPGLGSEFDELADSFNGMAARLREADRLRARLLADVAHEVRTPVATIVGYLEAVEDGVQDLDPATVEVLLDQAARLTRLAEDLAAVTRAEAGDIVLDRAPVAPAELLAAAEGAVRERAAAAGVTVEVRVDDDLPALRVDRTRIAQVLDNLLTNALRHTPAGGVVTLAARRSDDGVALEVADTGEGIAPEHLPHVLERFYRADTARDRGRGGSGIGLAISLALARAHGGTLVAASDGPGRGATFTLVLPAA</sequence>
<evidence type="ECO:0000256" key="10">
    <source>
        <dbReference type="SAM" id="Phobius"/>
    </source>
</evidence>
<dbReference type="SMART" id="SM00304">
    <property type="entry name" value="HAMP"/>
    <property type="match status" value="1"/>
</dbReference>
<dbReference type="Pfam" id="PF00672">
    <property type="entry name" value="HAMP"/>
    <property type="match status" value="1"/>
</dbReference>
<dbReference type="InterPro" id="IPR036890">
    <property type="entry name" value="HATPase_C_sf"/>
</dbReference>
<dbReference type="Gene3D" id="1.10.287.130">
    <property type="match status" value="1"/>
</dbReference>
<dbReference type="InterPro" id="IPR003661">
    <property type="entry name" value="HisK_dim/P_dom"/>
</dbReference>
<evidence type="ECO:0000259" key="12">
    <source>
        <dbReference type="PROSITE" id="PS50885"/>
    </source>
</evidence>
<dbReference type="PROSITE" id="PS50109">
    <property type="entry name" value="HIS_KIN"/>
    <property type="match status" value="1"/>
</dbReference>
<dbReference type="InterPro" id="IPR005467">
    <property type="entry name" value="His_kinase_dom"/>
</dbReference>
<dbReference type="InterPro" id="IPR003660">
    <property type="entry name" value="HAMP_dom"/>
</dbReference>
<keyword evidence="4" id="KW-0597">Phosphoprotein</keyword>
<dbReference type="PRINTS" id="PR00344">
    <property type="entry name" value="BCTRLSENSOR"/>
</dbReference>
<name>A0A0A0BPJ6_9CELL</name>
<comment type="caution">
    <text evidence="13">The sequence shown here is derived from an EMBL/GenBank/DDBJ whole genome shotgun (WGS) entry which is preliminary data.</text>
</comment>
<reference evidence="13 14" key="1">
    <citation type="submission" date="2013-08" db="EMBL/GenBank/DDBJ databases">
        <title>Genome sequencing of Cellulomonas carbonis T26.</title>
        <authorList>
            <person name="Chen F."/>
            <person name="Li Y."/>
            <person name="Wang G."/>
        </authorList>
    </citation>
    <scope>NUCLEOTIDE SEQUENCE [LARGE SCALE GENOMIC DNA]</scope>
    <source>
        <strain evidence="13 14">T26</strain>
    </source>
</reference>
<dbReference type="GO" id="GO:0000155">
    <property type="term" value="F:phosphorelay sensor kinase activity"/>
    <property type="evidence" value="ECO:0007669"/>
    <property type="project" value="InterPro"/>
</dbReference>
<evidence type="ECO:0000259" key="11">
    <source>
        <dbReference type="PROSITE" id="PS50109"/>
    </source>
</evidence>
<dbReference type="SMART" id="SM00388">
    <property type="entry name" value="HisKA"/>
    <property type="match status" value="1"/>
</dbReference>
<dbReference type="RefSeq" id="WP_043608405.1">
    <property type="nucleotide sequence ID" value="NZ_AXCY01000087.1"/>
</dbReference>
<dbReference type="CDD" id="cd00082">
    <property type="entry name" value="HisKA"/>
    <property type="match status" value="1"/>
</dbReference>
<dbReference type="Gene3D" id="3.30.565.10">
    <property type="entry name" value="Histidine kinase-like ATPase, C-terminal domain"/>
    <property type="match status" value="1"/>
</dbReference>